<evidence type="ECO:0000313" key="5">
    <source>
        <dbReference type="Proteomes" id="UP000886890"/>
    </source>
</evidence>
<organism evidence="4 5">
    <name type="scientific">Candidatus Fusicatenibacter merdavium</name>
    <dbReference type="NCBI Taxonomy" id="2838600"/>
    <lineage>
        <taxon>Bacteria</taxon>
        <taxon>Bacillati</taxon>
        <taxon>Bacillota</taxon>
        <taxon>Clostridia</taxon>
        <taxon>Lachnospirales</taxon>
        <taxon>Lachnospiraceae</taxon>
        <taxon>Fusicatenibacter</taxon>
    </lineage>
</organism>
<protein>
    <submittedName>
        <fullName evidence="4">Xylan 1,4-beta-xylosidase</fullName>
    </submittedName>
</protein>
<comment type="caution">
    <text evidence="4">The sequence shown here is derived from an EMBL/GenBank/DDBJ whole genome shotgun (WGS) entry which is preliminary data.</text>
</comment>
<dbReference type="Pfam" id="PF01229">
    <property type="entry name" value="Glyco_hydro_39"/>
    <property type="match status" value="1"/>
</dbReference>
<feature type="domain" description="Glycosyl hydrolases family 39 N-terminal catalytic" evidence="3">
    <location>
        <begin position="31"/>
        <end position="82"/>
    </location>
</feature>
<evidence type="ECO:0000259" key="3">
    <source>
        <dbReference type="Pfam" id="PF01229"/>
    </source>
</evidence>
<dbReference type="InterPro" id="IPR049166">
    <property type="entry name" value="GH39_cat"/>
</dbReference>
<reference evidence="4" key="1">
    <citation type="journal article" date="2021" name="PeerJ">
        <title>Extensive microbial diversity within the chicken gut microbiome revealed by metagenomics and culture.</title>
        <authorList>
            <person name="Gilroy R."/>
            <person name="Ravi A."/>
            <person name="Getino M."/>
            <person name="Pursley I."/>
            <person name="Horton D.L."/>
            <person name="Alikhan N.F."/>
            <person name="Baker D."/>
            <person name="Gharbi K."/>
            <person name="Hall N."/>
            <person name="Watson M."/>
            <person name="Adriaenssens E.M."/>
            <person name="Foster-Nyarko E."/>
            <person name="Jarju S."/>
            <person name="Secka A."/>
            <person name="Antonio M."/>
            <person name="Oren A."/>
            <person name="Chaudhuri R.R."/>
            <person name="La Ragione R."/>
            <person name="Hildebrand F."/>
            <person name="Pallen M.J."/>
        </authorList>
    </citation>
    <scope>NUCLEOTIDE SEQUENCE</scope>
    <source>
        <strain evidence="4">CHK183-1962</strain>
    </source>
</reference>
<dbReference type="EMBL" id="DXEK01000015">
    <property type="protein sequence ID" value="HIX76197.1"/>
    <property type="molecule type" value="Genomic_DNA"/>
</dbReference>
<dbReference type="GO" id="GO:0016798">
    <property type="term" value="F:hydrolase activity, acting on glycosyl bonds"/>
    <property type="evidence" value="ECO:0007669"/>
    <property type="project" value="UniProtKB-KW"/>
</dbReference>
<evidence type="ECO:0000313" key="4">
    <source>
        <dbReference type="EMBL" id="HIX76197.1"/>
    </source>
</evidence>
<dbReference type="SUPFAM" id="SSF51011">
    <property type="entry name" value="Glycosyl hydrolase domain"/>
    <property type="match status" value="1"/>
</dbReference>
<evidence type="ECO:0000256" key="1">
    <source>
        <dbReference type="ARBA" id="ARBA00022801"/>
    </source>
</evidence>
<name>A0A9D2BI05_9FIRM</name>
<gene>
    <name evidence="4" type="ORF">H9734_01165</name>
</gene>
<accession>A0A9D2BI05</accession>
<keyword evidence="1" id="KW-0378">Hydrolase</keyword>
<dbReference type="Gene3D" id="2.60.40.1500">
    <property type="entry name" value="Glycosyl hydrolase domain, family 39"/>
    <property type="match status" value="1"/>
</dbReference>
<dbReference type="Proteomes" id="UP000886890">
    <property type="component" value="Unassembled WGS sequence"/>
</dbReference>
<sequence>GIAWLESLERSGKELELCFELPADRESYSVLTRTVDEETCNPLSLWHGMGEPASLSGSQKKTLREAAVPAVNAGLRKPEDGILRLEICVKEHGVVYFEVSPVKFRPDRGYDYPRVIR</sequence>
<reference evidence="4" key="2">
    <citation type="submission" date="2021-04" db="EMBL/GenBank/DDBJ databases">
        <authorList>
            <person name="Gilroy R."/>
        </authorList>
    </citation>
    <scope>NUCLEOTIDE SEQUENCE</scope>
    <source>
        <strain evidence="4">CHK183-1962</strain>
    </source>
</reference>
<feature type="non-terminal residue" evidence="4">
    <location>
        <position position="1"/>
    </location>
</feature>
<proteinExistence type="predicted"/>
<evidence type="ECO:0000256" key="2">
    <source>
        <dbReference type="ARBA" id="ARBA00023295"/>
    </source>
</evidence>
<keyword evidence="2" id="KW-0326">Glycosidase</keyword>
<dbReference type="AlphaFoldDB" id="A0A9D2BI05"/>